<name>A0A6V7EQ21_9XANT</name>
<dbReference type="EMBL" id="LR828257">
    <property type="protein sequence ID" value="CAD0353393.1"/>
    <property type="molecule type" value="Genomic_DNA"/>
</dbReference>
<reference evidence="1 2" key="1">
    <citation type="submission" date="2020-07" db="EMBL/GenBank/DDBJ databases">
        <authorList>
            <person name="Pothier F. J."/>
        </authorList>
    </citation>
    <scope>NUCLEOTIDE SEQUENCE [LARGE SCALE GENOMIC DNA]</scope>
    <source>
        <strain evidence="1 2">CFBP 498</strain>
    </source>
</reference>
<evidence type="ECO:0000313" key="2">
    <source>
        <dbReference type="Proteomes" id="UP000515406"/>
    </source>
</evidence>
<dbReference type="RefSeq" id="WP_074057826.1">
    <property type="nucleotide sequence ID" value="NZ_JAJTZO010000041.1"/>
</dbReference>
<evidence type="ECO:0000313" key="1">
    <source>
        <dbReference type="EMBL" id="CAD0353387.1"/>
    </source>
</evidence>
<gene>
    <name evidence="1" type="ORF">CFBP498_38290</name>
</gene>
<dbReference type="EMBL" id="LR828257">
    <property type="protein sequence ID" value="CAD0353387.1"/>
    <property type="molecule type" value="Genomic_DNA"/>
</dbReference>
<dbReference type="Proteomes" id="UP000515406">
    <property type="component" value="Chromosome"/>
</dbReference>
<dbReference type="AlphaFoldDB" id="A0A6V7EQ21"/>
<organism evidence="1 2">
    <name type="scientific">Xanthomonas hortorum pv. vitians</name>
    <dbReference type="NCBI Taxonomy" id="83224"/>
    <lineage>
        <taxon>Bacteria</taxon>
        <taxon>Pseudomonadati</taxon>
        <taxon>Pseudomonadota</taxon>
        <taxon>Gammaproteobacteria</taxon>
        <taxon>Lysobacterales</taxon>
        <taxon>Lysobacteraceae</taxon>
        <taxon>Xanthomonas</taxon>
    </lineage>
</organism>
<accession>A0A6V7EQ21</accession>
<proteinExistence type="predicted"/>
<keyword evidence="2" id="KW-1185">Reference proteome</keyword>
<protein>
    <submittedName>
        <fullName evidence="1">Uncharacterized protein</fullName>
    </submittedName>
</protein>
<sequence length="87" mass="9097">MSTTTIPAVSVFICDCCMRAVGLAGVHRAMGGGLHVRRDALDLHGYACAKADIELDLCDECLGALCEAINQRCDAIRETLTTNGGAA</sequence>